<keyword evidence="10" id="KW-0862">Zinc</keyword>
<dbReference type="EC" id="2.3.2.27" evidence="4"/>
<keyword evidence="7" id="KW-0479">Metal-binding</keyword>
<evidence type="ECO:0000256" key="1">
    <source>
        <dbReference type="ARBA" id="ARBA00000900"/>
    </source>
</evidence>
<dbReference type="GO" id="GO:0008270">
    <property type="term" value="F:zinc ion binding"/>
    <property type="evidence" value="ECO:0007669"/>
    <property type="project" value="UniProtKB-KW"/>
</dbReference>
<dbReference type="CDD" id="cd16461">
    <property type="entry name" value="RING-H2_EL5-like"/>
    <property type="match status" value="1"/>
</dbReference>
<dbReference type="GO" id="GO:0016020">
    <property type="term" value="C:membrane"/>
    <property type="evidence" value="ECO:0007669"/>
    <property type="project" value="UniProtKB-SubCell"/>
</dbReference>
<comment type="pathway">
    <text evidence="3">Protein modification; protein ubiquitination.</text>
</comment>
<evidence type="ECO:0000256" key="7">
    <source>
        <dbReference type="ARBA" id="ARBA00022723"/>
    </source>
</evidence>
<dbReference type="Pfam" id="PF13639">
    <property type="entry name" value="zf-RING_2"/>
    <property type="match status" value="1"/>
</dbReference>
<name>M8BU13_AEGTA</name>
<keyword evidence="12" id="KW-0472">Membrane</keyword>
<evidence type="ECO:0000256" key="10">
    <source>
        <dbReference type="ARBA" id="ARBA00022833"/>
    </source>
</evidence>
<evidence type="ECO:0000256" key="8">
    <source>
        <dbReference type="ARBA" id="ARBA00022771"/>
    </source>
</evidence>
<evidence type="ECO:0000256" key="9">
    <source>
        <dbReference type="ARBA" id="ARBA00022786"/>
    </source>
</evidence>
<accession>M8BU13</accession>
<evidence type="ECO:0000256" key="11">
    <source>
        <dbReference type="ARBA" id="ARBA00022989"/>
    </source>
</evidence>
<reference evidence="14" key="1">
    <citation type="submission" date="2015-06" db="UniProtKB">
        <authorList>
            <consortium name="EnsemblPlants"/>
        </authorList>
    </citation>
    <scope>IDENTIFICATION</scope>
</reference>
<evidence type="ECO:0000256" key="5">
    <source>
        <dbReference type="ARBA" id="ARBA00022679"/>
    </source>
</evidence>
<dbReference type="GO" id="GO:0061630">
    <property type="term" value="F:ubiquitin protein ligase activity"/>
    <property type="evidence" value="ECO:0007669"/>
    <property type="project" value="UniProtKB-EC"/>
</dbReference>
<proteinExistence type="predicted"/>
<dbReference type="FunFam" id="3.30.40.10:FF:000187">
    <property type="entry name" value="E3 ubiquitin-protein ligase ATL6"/>
    <property type="match status" value="1"/>
</dbReference>
<feature type="domain" description="RING-type" evidence="13">
    <location>
        <begin position="145"/>
        <end position="187"/>
    </location>
</feature>
<dbReference type="SMART" id="SM01197">
    <property type="entry name" value="FANCL_C"/>
    <property type="match status" value="1"/>
</dbReference>
<evidence type="ECO:0000256" key="4">
    <source>
        <dbReference type="ARBA" id="ARBA00012483"/>
    </source>
</evidence>
<keyword evidence="9" id="KW-0833">Ubl conjugation pathway</keyword>
<dbReference type="InterPro" id="IPR052788">
    <property type="entry name" value="RING-type_E3_ligase_ATL"/>
</dbReference>
<comment type="catalytic activity">
    <reaction evidence="1">
        <text>S-ubiquitinyl-[E2 ubiquitin-conjugating enzyme]-L-cysteine + [acceptor protein]-L-lysine = [E2 ubiquitin-conjugating enzyme]-L-cysteine + N(6)-ubiquitinyl-[acceptor protein]-L-lysine.</text>
        <dbReference type="EC" id="2.3.2.27"/>
    </reaction>
</comment>
<comment type="subcellular location">
    <subcellularLocation>
        <location evidence="2">Membrane</location>
        <topology evidence="2">Single-pass membrane protein</topology>
    </subcellularLocation>
</comment>
<dbReference type="PANTHER" id="PTHR45798:SF81">
    <property type="entry name" value="RING-TYPE DOMAIN-CONTAINING PROTEIN"/>
    <property type="match status" value="1"/>
</dbReference>
<dbReference type="PROSITE" id="PS50089">
    <property type="entry name" value="ZF_RING_2"/>
    <property type="match status" value="1"/>
</dbReference>
<evidence type="ECO:0000256" key="3">
    <source>
        <dbReference type="ARBA" id="ARBA00004906"/>
    </source>
</evidence>
<dbReference type="Gene3D" id="3.30.40.10">
    <property type="entry name" value="Zinc/RING finger domain, C3HC4 (zinc finger)"/>
    <property type="match status" value="1"/>
</dbReference>
<keyword evidence="5" id="KW-0808">Transferase</keyword>
<dbReference type="InterPro" id="IPR001841">
    <property type="entry name" value="Znf_RING"/>
</dbReference>
<keyword evidence="8" id="KW-0863">Zinc-finger</keyword>
<sequence length="232" mass="24110">MQADNAAGKRGEMVREAFTALKRSNTMRAPVSLLHRAVLANTGPGEPSLPPATMKAPDQQQTAPAMAVNSDMVVILASLLCALVCVLGLALVSRCTCRRRRSASSSDHAPPPPKGLKKKAIDALPTVSFATTASPAPATCSSSECAICLAEFAEGDGLRVLPLCSHRFHVACVDAWLRTCATCPSCRAPIVATPAQRPVTTTVVVVMAANNRCERCGDLAAPTGGGADTFLT</sequence>
<organism evidence="14">
    <name type="scientific">Aegilops tauschii</name>
    <name type="common">Tausch's goatgrass</name>
    <name type="synonym">Aegilops squarrosa</name>
    <dbReference type="NCBI Taxonomy" id="37682"/>
    <lineage>
        <taxon>Eukaryota</taxon>
        <taxon>Viridiplantae</taxon>
        <taxon>Streptophyta</taxon>
        <taxon>Embryophyta</taxon>
        <taxon>Tracheophyta</taxon>
        <taxon>Spermatophyta</taxon>
        <taxon>Magnoliopsida</taxon>
        <taxon>Liliopsida</taxon>
        <taxon>Poales</taxon>
        <taxon>Poaceae</taxon>
        <taxon>BOP clade</taxon>
        <taxon>Pooideae</taxon>
        <taxon>Triticodae</taxon>
        <taxon>Triticeae</taxon>
        <taxon>Triticinae</taxon>
        <taxon>Aegilops</taxon>
    </lineage>
</organism>
<keyword evidence="11" id="KW-1133">Transmembrane helix</keyword>
<dbReference type="InterPro" id="IPR013083">
    <property type="entry name" value="Znf_RING/FYVE/PHD"/>
</dbReference>
<dbReference type="PANTHER" id="PTHR45798">
    <property type="entry name" value="RING-H2 FINGER PROTEIN ATL61-RELATED-RELATED"/>
    <property type="match status" value="1"/>
</dbReference>
<evidence type="ECO:0000313" key="14">
    <source>
        <dbReference type="EnsemblPlants" id="EMT28530"/>
    </source>
</evidence>
<dbReference type="ExpressionAtlas" id="M8BU13">
    <property type="expression patterns" value="baseline"/>
</dbReference>
<evidence type="ECO:0000256" key="12">
    <source>
        <dbReference type="ARBA" id="ARBA00023136"/>
    </source>
</evidence>
<dbReference type="SMART" id="SM00184">
    <property type="entry name" value="RING"/>
    <property type="match status" value="1"/>
</dbReference>
<dbReference type="AlphaFoldDB" id="M8BU13"/>
<evidence type="ECO:0000256" key="6">
    <source>
        <dbReference type="ARBA" id="ARBA00022692"/>
    </source>
</evidence>
<keyword evidence="6" id="KW-0812">Transmembrane</keyword>
<dbReference type="SUPFAM" id="SSF57850">
    <property type="entry name" value="RING/U-box"/>
    <property type="match status" value="1"/>
</dbReference>
<dbReference type="EnsemblPlants" id="EMT28530">
    <property type="protein sequence ID" value="EMT28530"/>
    <property type="gene ID" value="F775_42736"/>
</dbReference>
<protein>
    <recommendedName>
        <fullName evidence="4">RING-type E3 ubiquitin transferase</fullName>
        <ecNumber evidence="4">2.3.2.27</ecNumber>
    </recommendedName>
</protein>
<evidence type="ECO:0000259" key="13">
    <source>
        <dbReference type="PROSITE" id="PS50089"/>
    </source>
</evidence>
<evidence type="ECO:0000256" key="2">
    <source>
        <dbReference type="ARBA" id="ARBA00004167"/>
    </source>
</evidence>